<evidence type="ECO:0000256" key="1">
    <source>
        <dbReference type="ARBA" id="ARBA00004761"/>
    </source>
</evidence>
<accession>A0A1Q2CY97</accession>
<keyword evidence="12" id="KW-1185">Reference proteome</keyword>
<dbReference type="InterPro" id="IPR006001">
    <property type="entry name" value="Therm_gnt_kin"/>
</dbReference>
<dbReference type="Proteomes" id="UP000188235">
    <property type="component" value="Chromosome"/>
</dbReference>
<evidence type="ECO:0000256" key="6">
    <source>
        <dbReference type="ARBA" id="ARBA00022777"/>
    </source>
</evidence>
<gene>
    <name evidence="11" type="ORF">BW733_10095</name>
</gene>
<keyword evidence="8" id="KW-0311">Gluconate utilization</keyword>
<dbReference type="GO" id="GO:0005737">
    <property type="term" value="C:cytoplasm"/>
    <property type="evidence" value="ECO:0007669"/>
    <property type="project" value="TreeGrafter"/>
</dbReference>
<dbReference type="Pfam" id="PF01202">
    <property type="entry name" value="SKI"/>
    <property type="match status" value="1"/>
</dbReference>
<comment type="catalytic activity">
    <reaction evidence="9 10">
        <text>D-gluconate + ATP = 6-phospho-D-gluconate + ADP + H(+)</text>
        <dbReference type="Rhea" id="RHEA:19433"/>
        <dbReference type="ChEBI" id="CHEBI:15378"/>
        <dbReference type="ChEBI" id="CHEBI:18391"/>
        <dbReference type="ChEBI" id="CHEBI:30616"/>
        <dbReference type="ChEBI" id="CHEBI:58759"/>
        <dbReference type="ChEBI" id="CHEBI:456216"/>
        <dbReference type="EC" id="2.7.1.12"/>
    </reaction>
</comment>
<dbReference type="Gene3D" id="3.40.50.300">
    <property type="entry name" value="P-loop containing nucleotide triphosphate hydrolases"/>
    <property type="match status" value="1"/>
</dbReference>
<dbReference type="GO" id="GO:0046316">
    <property type="term" value="F:gluconokinase activity"/>
    <property type="evidence" value="ECO:0007669"/>
    <property type="project" value="UniProtKB-EC"/>
</dbReference>
<keyword evidence="6 10" id="KW-0418">Kinase</keyword>
<evidence type="ECO:0000256" key="2">
    <source>
        <dbReference type="ARBA" id="ARBA00008420"/>
    </source>
</evidence>
<evidence type="ECO:0000256" key="10">
    <source>
        <dbReference type="RuleBase" id="RU363066"/>
    </source>
</evidence>
<dbReference type="AlphaFoldDB" id="A0A1Q2CY97"/>
<comment type="pathway">
    <text evidence="1">Carbohydrate acid metabolism.</text>
</comment>
<dbReference type="NCBIfam" id="TIGR01313">
    <property type="entry name" value="therm_gnt_kin"/>
    <property type="match status" value="1"/>
</dbReference>
<dbReference type="FunFam" id="3.40.50.300:FF:000522">
    <property type="entry name" value="Gluconokinase"/>
    <property type="match status" value="1"/>
</dbReference>
<dbReference type="GO" id="GO:0019521">
    <property type="term" value="P:D-gluconate metabolic process"/>
    <property type="evidence" value="ECO:0007669"/>
    <property type="project" value="UniProtKB-KW"/>
</dbReference>
<evidence type="ECO:0000256" key="3">
    <source>
        <dbReference type="ARBA" id="ARBA00012054"/>
    </source>
</evidence>
<dbReference type="InterPro" id="IPR027417">
    <property type="entry name" value="P-loop_NTPase"/>
</dbReference>
<dbReference type="KEGG" id="tfa:BW733_10095"/>
<evidence type="ECO:0000256" key="4">
    <source>
        <dbReference type="ARBA" id="ARBA00022679"/>
    </source>
</evidence>
<dbReference type="EC" id="2.7.1.12" evidence="3 10"/>
<dbReference type="EMBL" id="CP019607">
    <property type="protein sequence ID" value="AQP51126.1"/>
    <property type="molecule type" value="Genomic_DNA"/>
</dbReference>
<keyword evidence="7 10" id="KW-0067">ATP-binding</keyword>
<dbReference type="CDD" id="cd02021">
    <property type="entry name" value="GntK"/>
    <property type="match status" value="1"/>
</dbReference>
<comment type="similarity">
    <text evidence="2 10">Belongs to the gluconokinase GntK/GntV family.</text>
</comment>
<keyword evidence="5 10" id="KW-0547">Nucleotide-binding</keyword>
<dbReference type="OrthoDB" id="9795716at2"/>
<reference evidence="11 12" key="1">
    <citation type="journal article" date="2008" name="Int. J. Syst. Evol. Microbiol.">
        <title>Tessaracoccus flavescens sp. nov., isolated from marine sediment.</title>
        <authorList>
            <person name="Lee D.W."/>
            <person name="Lee S.D."/>
        </authorList>
    </citation>
    <scope>NUCLEOTIDE SEQUENCE [LARGE SCALE GENOMIC DNA]</scope>
    <source>
        <strain evidence="11 12">SST-39T</strain>
    </source>
</reference>
<proteinExistence type="inferred from homology"/>
<protein>
    <recommendedName>
        <fullName evidence="3 10">Gluconokinase</fullName>
        <ecNumber evidence="3 10">2.7.1.12</ecNumber>
    </recommendedName>
</protein>
<evidence type="ECO:0000256" key="9">
    <source>
        <dbReference type="ARBA" id="ARBA00048090"/>
    </source>
</evidence>
<sequence>MSGPVHIVVMGVAGTGKTTIAEGVADFFGLPFAEGDSFHSKANKDKMAAGHPLTDEDRWPWLRSLRDWMTEHAEEGTSTVVACSALREAYRDVLREALGEVFFVHLVLPPEVNAERLASRKGHYMKSGMLDSQLATLEPLSEREDGVEVLNTGAPREVIAEINQQLATRFPQLG</sequence>
<evidence type="ECO:0000256" key="8">
    <source>
        <dbReference type="ARBA" id="ARBA00023064"/>
    </source>
</evidence>
<dbReference type="InterPro" id="IPR031322">
    <property type="entry name" value="Shikimate/glucono_kinase"/>
</dbReference>
<dbReference type="PANTHER" id="PTHR43442">
    <property type="entry name" value="GLUCONOKINASE-RELATED"/>
    <property type="match status" value="1"/>
</dbReference>
<dbReference type="SUPFAM" id="SSF52540">
    <property type="entry name" value="P-loop containing nucleoside triphosphate hydrolases"/>
    <property type="match status" value="1"/>
</dbReference>
<dbReference type="PANTHER" id="PTHR43442:SF3">
    <property type="entry name" value="GLUCONOKINASE-RELATED"/>
    <property type="match status" value="1"/>
</dbReference>
<name>A0A1Q2CY97_9ACTN</name>
<evidence type="ECO:0000313" key="11">
    <source>
        <dbReference type="EMBL" id="AQP51126.1"/>
    </source>
</evidence>
<dbReference type="STRING" id="399497.BW733_10095"/>
<evidence type="ECO:0000313" key="12">
    <source>
        <dbReference type="Proteomes" id="UP000188235"/>
    </source>
</evidence>
<organism evidence="11 12">
    <name type="scientific">Tessaracoccus flavescens</name>
    <dbReference type="NCBI Taxonomy" id="399497"/>
    <lineage>
        <taxon>Bacteria</taxon>
        <taxon>Bacillati</taxon>
        <taxon>Actinomycetota</taxon>
        <taxon>Actinomycetes</taxon>
        <taxon>Propionibacteriales</taxon>
        <taxon>Propionibacteriaceae</taxon>
        <taxon>Tessaracoccus</taxon>
    </lineage>
</organism>
<keyword evidence="4 10" id="KW-0808">Transferase</keyword>
<dbReference type="RefSeq" id="WP_077350139.1">
    <property type="nucleotide sequence ID" value="NZ_CP019607.1"/>
</dbReference>
<dbReference type="GO" id="GO:0005524">
    <property type="term" value="F:ATP binding"/>
    <property type="evidence" value="ECO:0007669"/>
    <property type="project" value="UniProtKB-KW"/>
</dbReference>
<evidence type="ECO:0000256" key="5">
    <source>
        <dbReference type="ARBA" id="ARBA00022741"/>
    </source>
</evidence>
<evidence type="ECO:0000256" key="7">
    <source>
        <dbReference type="ARBA" id="ARBA00022840"/>
    </source>
</evidence>